<proteinExistence type="predicted"/>
<evidence type="ECO:0000313" key="2">
    <source>
        <dbReference type="EMBL" id="CAI0390905.1"/>
    </source>
</evidence>
<organism evidence="2 3">
    <name type="scientific">Linum tenue</name>
    <dbReference type="NCBI Taxonomy" id="586396"/>
    <lineage>
        <taxon>Eukaryota</taxon>
        <taxon>Viridiplantae</taxon>
        <taxon>Streptophyta</taxon>
        <taxon>Embryophyta</taxon>
        <taxon>Tracheophyta</taxon>
        <taxon>Spermatophyta</taxon>
        <taxon>Magnoliopsida</taxon>
        <taxon>eudicotyledons</taxon>
        <taxon>Gunneridae</taxon>
        <taxon>Pentapetalae</taxon>
        <taxon>rosids</taxon>
        <taxon>fabids</taxon>
        <taxon>Malpighiales</taxon>
        <taxon>Linaceae</taxon>
        <taxon>Linum</taxon>
    </lineage>
</organism>
<dbReference type="EMBL" id="CAMGYJ010000003">
    <property type="protein sequence ID" value="CAI0390905.1"/>
    <property type="molecule type" value="Genomic_DNA"/>
</dbReference>
<evidence type="ECO:0000256" key="1">
    <source>
        <dbReference type="SAM" id="MobiDB-lite"/>
    </source>
</evidence>
<dbReference type="AlphaFoldDB" id="A0AAV0I3W3"/>
<comment type="caution">
    <text evidence="2">The sequence shown here is derived from an EMBL/GenBank/DDBJ whole genome shotgun (WGS) entry which is preliminary data.</text>
</comment>
<sequence>TPIFLLLPPSSPTLNHRFSIISGIEIRLFVSTTGSLEIMEIQQTQWCPDLGMEDPSFNYYPGFDCYSLDGFDFDHDTIPLAIPQSYQISVHDQTRPAKLPKHQLTITNQCSKASSPYSCVISFESSTDSLQNPTTRIGGGHEEANFDSGDYGESMVQGWGRRRKKKEDRVCLGLIEKERR</sequence>
<reference evidence="2" key="1">
    <citation type="submission" date="2022-08" db="EMBL/GenBank/DDBJ databases">
        <authorList>
            <person name="Gutierrez-Valencia J."/>
        </authorList>
    </citation>
    <scope>NUCLEOTIDE SEQUENCE</scope>
</reference>
<name>A0AAV0I3W3_9ROSI</name>
<gene>
    <name evidence="2" type="ORF">LITE_LOCUS6912</name>
</gene>
<feature type="region of interest" description="Disordered" evidence="1">
    <location>
        <begin position="130"/>
        <end position="149"/>
    </location>
</feature>
<evidence type="ECO:0000313" key="3">
    <source>
        <dbReference type="Proteomes" id="UP001154282"/>
    </source>
</evidence>
<dbReference type="Proteomes" id="UP001154282">
    <property type="component" value="Unassembled WGS sequence"/>
</dbReference>
<protein>
    <submittedName>
        <fullName evidence="2">Uncharacterized protein</fullName>
    </submittedName>
</protein>
<accession>A0AAV0I3W3</accession>
<feature type="non-terminal residue" evidence="2">
    <location>
        <position position="1"/>
    </location>
</feature>
<keyword evidence="3" id="KW-1185">Reference proteome</keyword>